<dbReference type="STRING" id="1391654.AKJ09_06216"/>
<sequence>MRDVTRDRREQSGERPFRIKTLSNGLRVVVAPQPQLHRAHVALYVRVGSRFETVQTNGLSHFLEHMLYRGTPRLKTAHEVNHAFESLGGYLYAATQTDFGVFSVTLPPESLGEASQLFGEVLAEPTFADIELEKEIVCEEILEDLDDEGRQVDADNLSRQLIYPTHPLGFTITGDEERVRSFDHTMLRAHHARHYATASSVLAFSGNIDPDQALELAEKCFGHLLPGDVVHTDAPLHEQAKARIQIVENVSSQTELRVCFRAVSERSTHRAAMDMLMRILDDGMSTRLYHRICDSKGLCYDVSAAFDGYEDDGVLDFAAGVQHARSSVITKEILELLRDLGKLGPSDTELAKARHRNAWEMRSMLDSPEDLAGFYAGGLLFDRFETPEARVASNRAVTSEEIRDLAAMLAQPERLNVLAVGLLEDGEDERLEDVVHGFTGV</sequence>
<evidence type="ECO:0000313" key="4">
    <source>
        <dbReference type="EMBL" id="AKU99552.1"/>
    </source>
</evidence>
<accession>A0A0K1Q1D6</accession>
<dbReference type="AlphaFoldDB" id="A0A0K1Q1D6"/>
<dbReference type="InterPro" id="IPR011765">
    <property type="entry name" value="Pept_M16_N"/>
</dbReference>
<gene>
    <name evidence="4" type="ORF">AKJ09_06216</name>
</gene>
<dbReference type="Gene3D" id="3.30.830.10">
    <property type="entry name" value="Metalloenzyme, LuxS/M16 peptidase-like"/>
    <property type="match status" value="2"/>
</dbReference>
<proteinExistence type="inferred from homology"/>
<dbReference type="PANTHER" id="PTHR11851">
    <property type="entry name" value="METALLOPROTEASE"/>
    <property type="match status" value="1"/>
</dbReference>
<dbReference type="SUPFAM" id="SSF63411">
    <property type="entry name" value="LuxS/MPP-like metallohydrolase"/>
    <property type="match status" value="2"/>
</dbReference>
<dbReference type="OrthoDB" id="9811314at2"/>
<dbReference type="PANTHER" id="PTHR11851:SF49">
    <property type="entry name" value="MITOCHONDRIAL-PROCESSING PEPTIDASE SUBUNIT ALPHA"/>
    <property type="match status" value="1"/>
</dbReference>
<dbReference type="Pfam" id="PF00675">
    <property type="entry name" value="Peptidase_M16"/>
    <property type="match status" value="1"/>
</dbReference>
<feature type="domain" description="Peptidase M16 C-terminal" evidence="3">
    <location>
        <begin position="182"/>
        <end position="355"/>
    </location>
</feature>
<evidence type="ECO:0000313" key="5">
    <source>
        <dbReference type="Proteomes" id="UP000064967"/>
    </source>
</evidence>
<organism evidence="4 5">
    <name type="scientific">Labilithrix luteola</name>
    <dbReference type="NCBI Taxonomy" id="1391654"/>
    <lineage>
        <taxon>Bacteria</taxon>
        <taxon>Pseudomonadati</taxon>
        <taxon>Myxococcota</taxon>
        <taxon>Polyangia</taxon>
        <taxon>Polyangiales</taxon>
        <taxon>Labilitrichaceae</taxon>
        <taxon>Labilithrix</taxon>
    </lineage>
</organism>
<dbReference type="InterPro" id="IPR011249">
    <property type="entry name" value="Metalloenz_LuxS/M16"/>
</dbReference>
<name>A0A0K1Q1D6_9BACT</name>
<evidence type="ECO:0000259" key="3">
    <source>
        <dbReference type="Pfam" id="PF05193"/>
    </source>
</evidence>
<dbReference type="InterPro" id="IPR050361">
    <property type="entry name" value="MPP/UQCRC_Complex"/>
</dbReference>
<dbReference type="KEGG" id="llu:AKJ09_06216"/>
<dbReference type="EMBL" id="CP012333">
    <property type="protein sequence ID" value="AKU99552.1"/>
    <property type="molecule type" value="Genomic_DNA"/>
</dbReference>
<dbReference type="RefSeq" id="WP_146650991.1">
    <property type="nucleotide sequence ID" value="NZ_CP012333.1"/>
</dbReference>
<dbReference type="Pfam" id="PF05193">
    <property type="entry name" value="Peptidase_M16_C"/>
    <property type="match status" value="1"/>
</dbReference>
<feature type="domain" description="Peptidase M16 N-terminal" evidence="2">
    <location>
        <begin position="27"/>
        <end position="160"/>
    </location>
</feature>
<protein>
    <submittedName>
        <fullName evidence="4">Peptidase, M16 family</fullName>
    </submittedName>
</protein>
<comment type="similarity">
    <text evidence="1">Belongs to the peptidase M16 family.</text>
</comment>
<dbReference type="GO" id="GO:0046872">
    <property type="term" value="F:metal ion binding"/>
    <property type="evidence" value="ECO:0007669"/>
    <property type="project" value="InterPro"/>
</dbReference>
<evidence type="ECO:0000256" key="1">
    <source>
        <dbReference type="ARBA" id="ARBA00007261"/>
    </source>
</evidence>
<evidence type="ECO:0000259" key="2">
    <source>
        <dbReference type="Pfam" id="PF00675"/>
    </source>
</evidence>
<dbReference type="Proteomes" id="UP000064967">
    <property type="component" value="Chromosome"/>
</dbReference>
<keyword evidence="5" id="KW-1185">Reference proteome</keyword>
<dbReference type="InterPro" id="IPR007863">
    <property type="entry name" value="Peptidase_M16_C"/>
</dbReference>
<reference evidence="4 5" key="1">
    <citation type="submission" date="2015-08" db="EMBL/GenBank/DDBJ databases">
        <authorList>
            <person name="Babu N.S."/>
            <person name="Beckwith C.J."/>
            <person name="Beseler K.G."/>
            <person name="Brison A."/>
            <person name="Carone J.V."/>
            <person name="Caskin T.P."/>
            <person name="Diamond M."/>
            <person name="Durham M.E."/>
            <person name="Foxe J.M."/>
            <person name="Go M."/>
            <person name="Henderson B.A."/>
            <person name="Jones I.B."/>
            <person name="McGettigan J.A."/>
            <person name="Micheletti S.J."/>
            <person name="Nasrallah M.E."/>
            <person name="Ortiz D."/>
            <person name="Piller C.R."/>
            <person name="Privatt S.R."/>
            <person name="Schneider S.L."/>
            <person name="Sharp S."/>
            <person name="Smith T.C."/>
            <person name="Stanton J.D."/>
            <person name="Ullery H.E."/>
            <person name="Wilson R.J."/>
            <person name="Serrano M.G."/>
            <person name="Buck G."/>
            <person name="Lee V."/>
            <person name="Wang Y."/>
            <person name="Carvalho R."/>
            <person name="Voegtly L."/>
            <person name="Shi R."/>
            <person name="Duckworth R."/>
            <person name="Johnson A."/>
            <person name="Loviza R."/>
            <person name="Walstead R."/>
            <person name="Shah Z."/>
            <person name="Kiflezghi M."/>
            <person name="Wade K."/>
            <person name="Ball S.L."/>
            <person name="Bradley K.W."/>
            <person name="Asai D.J."/>
            <person name="Bowman C.A."/>
            <person name="Russell D.A."/>
            <person name="Pope W.H."/>
            <person name="Jacobs-Sera D."/>
            <person name="Hendrix R.W."/>
            <person name="Hatfull G.F."/>
        </authorList>
    </citation>
    <scope>NUCLEOTIDE SEQUENCE [LARGE SCALE GENOMIC DNA]</scope>
    <source>
        <strain evidence="4 5">DSM 27648</strain>
    </source>
</reference>